<dbReference type="Proteomes" id="UP000254329">
    <property type="component" value="Unassembled WGS sequence"/>
</dbReference>
<dbReference type="SUPFAM" id="SSF53067">
    <property type="entry name" value="Actin-like ATPase domain"/>
    <property type="match status" value="1"/>
</dbReference>
<protein>
    <submittedName>
        <fullName evidence="1">2-keto-3-deoxy-galactonokinase</fullName>
    </submittedName>
</protein>
<dbReference type="Proteomes" id="UP000254496">
    <property type="component" value="Unassembled WGS sequence"/>
</dbReference>
<reference evidence="3 4" key="1">
    <citation type="submission" date="2018-06" db="EMBL/GenBank/DDBJ databases">
        <authorList>
            <consortium name="Pathogen Informatics"/>
            <person name="Doyle S."/>
        </authorList>
    </citation>
    <scope>NUCLEOTIDE SEQUENCE [LARGE SCALE GENOMIC DNA]</scope>
    <source>
        <strain evidence="1 3">NCTC1659</strain>
        <strain evidence="2 4">NCTC8540</strain>
    </source>
</reference>
<gene>
    <name evidence="1" type="ORF">NCTC1659_02233</name>
    <name evidence="2" type="ORF">NCTC8540_00684</name>
</gene>
<evidence type="ECO:0000313" key="3">
    <source>
        <dbReference type="Proteomes" id="UP000254329"/>
    </source>
</evidence>
<dbReference type="RefSeq" id="WP_078218930.1">
    <property type="nucleotide sequence ID" value="NZ_MUXZ01000027.1"/>
</dbReference>
<dbReference type="InterPro" id="IPR042257">
    <property type="entry name" value="DGOK_C"/>
</dbReference>
<dbReference type="Gene3D" id="3.30.420.310">
    <property type="entry name" value="2-keto-3-deoxy-galactonokinase, C-terminal domain"/>
    <property type="match status" value="1"/>
</dbReference>
<keyword evidence="3" id="KW-1185">Reference proteome</keyword>
<keyword evidence="1" id="KW-0418">Kinase</keyword>
<keyword evidence="1" id="KW-0808">Transferase</keyword>
<dbReference type="EMBL" id="UGHF01000001">
    <property type="protein sequence ID" value="STO60929.1"/>
    <property type="molecule type" value="Genomic_DNA"/>
</dbReference>
<dbReference type="EMBL" id="UGHJ01000001">
    <property type="protein sequence ID" value="STO68197.1"/>
    <property type="molecule type" value="Genomic_DNA"/>
</dbReference>
<dbReference type="GO" id="GO:0008671">
    <property type="term" value="F:2-dehydro-3-deoxygalactonokinase activity"/>
    <property type="evidence" value="ECO:0007669"/>
    <property type="project" value="InterPro"/>
</dbReference>
<evidence type="ECO:0000313" key="2">
    <source>
        <dbReference type="EMBL" id="STO68197.1"/>
    </source>
</evidence>
<dbReference type="AlphaFoldDB" id="A0A1V4AZT5"/>
<dbReference type="Pfam" id="PF05035">
    <property type="entry name" value="DGOK"/>
    <property type="match status" value="1"/>
</dbReference>
<dbReference type="InterPro" id="IPR043129">
    <property type="entry name" value="ATPase_NBD"/>
</dbReference>
<dbReference type="Gene3D" id="3.30.420.300">
    <property type="entry name" value="2-keto-3-deoxy-galactonokinase, substrate binding domain"/>
    <property type="match status" value="1"/>
</dbReference>
<dbReference type="InterPro" id="IPR007729">
    <property type="entry name" value="DGOK"/>
</dbReference>
<dbReference type="GO" id="GO:0034194">
    <property type="term" value="P:D-galactonate catabolic process"/>
    <property type="evidence" value="ECO:0007669"/>
    <property type="project" value="InterPro"/>
</dbReference>
<name>A0A1V4AZT5_9PAST</name>
<dbReference type="OrthoDB" id="256574at2"/>
<dbReference type="InterPro" id="IPR042258">
    <property type="entry name" value="DGOK_N"/>
</dbReference>
<organism evidence="1 3">
    <name type="scientific">Canicola haemoglobinophilus</name>
    <dbReference type="NCBI Taxonomy" id="733"/>
    <lineage>
        <taxon>Bacteria</taxon>
        <taxon>Pseudomonadati</taxon>
        <taxon>Pseudomonadota</taxon>
        <taxon>Gammaproteobacteria</taxon>
        <taxon>Pasteurellales</taxon>
        <taxon>Pasteurellaceae</taxon>
        <taxon>Canicola</taxon>
    </lineage>
</organism>
<dbReference type="STRING" id="733.B0186_08540"/>
<evidence type="ECO:0000313" key="1">
    <source>
        <dbReference type="EMBL" id="STO60929.1"/>
    </source>
</evidence>
<proteinExistence type="predicted"/>
<accession>A0A1V4AZT5</accession>
<evidence type="ECO:0000313" key="4">
    <source>
        <dbReference type="Proteomes" id="UP000254496"/>
    </source>
</evidence>
<sequence length="296" mass="33056">MKHYVAVDWGTTNFRAYLLTEQHRVVSKLSENKGLLSVKNRDFSTVLLQSIRQWKDMVDIASLPIYMAGMIGSRKGWYEVPYLPSSIELSDIKENLYEFSLDWGAKAFIVPGLQGKNCFSLNDVMRGEETQLVGLRKLIPDSSISAIFPGTHSKHMSLVEEHITDFYTVMTGELFALLNQYSILTKDIPEYYDDQNGFLLGVEKGYCNPLNSVLFSARTLLLDGSISSDSVRSYLSGLLIGNELALLRHVDNIFIVGGESLSHKYDVALSFLGKQAHTVNGEACFLAGMKAFLGDK</sequence>